<keyword evidence="2" id="KW-1185">Reference proteome</keyword>
<dbReference type="InterPro" id="IPR047665">
    <property type="entry name" value="ComGG_streptococcus-type"/>
</dbReference>
<dbReference type="EMBL" id="MIKB01000012">
    <property type="protein sequence ID" value="OEG17264.1"/>
    <property type="molecule type" value="Genomic_DNA"/>
</dbReference>
<dbReference type="STRING" id="903983.BCR23_04475"/>
<proteinExistence type="predicted"/>
<organism evidence="1 2">
    <name type="scientific">Enterococcus quebecensis</name>
    <dbReference type="NCBI Taxonomy" id="903983"/>
    <lineage>
        <taxon>Bacteria</taxon>
        <taxon>Bacillati</taxon>
        <taxon>Bacillota</taxon>
        <taxon>Bacilli</taxon>
        <taxon>Lactobacillales</taxon>
        <taxon>Enterococcaceae</taxon>
        <taxon>Enterococcus</taxon>
    </lineage>
</organism>
<evidence type="ECO:0008006" key="3">
    <source>
        <dbReference type="Google" id="ProtNLM"/>
    </source>
</evidence>
<name>A0A1E5GX22_9ENTE</name>
<evidence type="ECO:0000313" key="1">
    <source>
        <dbReference type="EMBL" id="OEG17264.1"/>
    </source>
</evidence>
<sequence length="122" mass="14822">MKNKYKGSILLTTLLFLFLFSFLFQLILEDFQLTQRFSRKTSEYYTAKTMVSIFLYNIKQEKEKLKKEGQQKYSTGMLYYKYDQTTLNFRVRLDQTQATYQFQENYPKVEKIRLKYSKGNGY</sequence>
<evidence type="ECO:0000313" key="2">
    <source>
        <dbReference type="Proteomes" id="UP000094764"/>
    </source>
</evidence>
<accession>A0A1E5GX22</accession>
<reference evidence="2" key="1">
    <citation type="submission" date="2016-09" db="EMBL/GenBank/DDBJ databases">
        <authorList>
            <person name="Gulvik C.A."/>
        </authorList>
    </citation>
    <scope>NUCLEOTIDE SEQUENCE [LARGE SCALE GENOMIC DNA]</scope>
    <source>
        <strain evidence="2">LMG 26306</strain>
    </source>
</reference>
<gene>
    <name evidence="1" type="ORF">BCR23_04475</name>
</gene>
<protein>
    <recommendedName>
        <fullName evidence="3">Competence protein ComGG</fullName>
    </recommendedName>
</protein>
<dbReference type="RefSeq" id="WP_069634585.1">
    <property type="nucleotide sequence ID" value="NZ_JXKZ01000019.1"/>
</dbReference>
<dbReference type="Proteomes" id="UP000094764">
    <property type="component" value="Unassembled WGS sequence"/>
</dbReference>
<dbReference type="AlphaFoldDB" id="A0A1E5GX22"/>
<dbReference type="OrthoDB" id="2186022at2"/>
<dbReference type="NCBIfam" id="NF041014">
    <property type="entry name" value="pilin_ComGG_2"/>
    <property type="match status" value="1"/>
</dbReference>
<comment type="caution">
    <text evidence="1">The sequence shown here is derived from an EMBL/GenBank/DDBJ whole genome shotgun (WGS) entry which is preliminary data.</text>
</comment>